<reference evidence="2" key="1">
    <citation type="submission" date="2021-01" db="UniProtKB">
        <authorList>
            <consortium name="EnsemblPlants"/>
        </authorList>
    </citation>
    <scope>IDENTIFICATION</scope>
</reference>
<dbReference type="Pfam" id="PF12023">
    <property type="entry name" value="DUF3511"/>
    <property type="match status" value="1"/>
</dbReference>
<accession>A0A7N1A583</accession>
<dbReference type="Gramene" id="Kaladp0102s0151.1.v1.1">
    <property type="protein sequence ID" value="Kaladp0102s0151.1.v1.1.CDS.1"/>
    <property type="gene ID" value="Kaladp0102s0151.v1.1"/>
</dbReference>
<protein>
    <submittedName>
        <fullName evidence="2">Uncharacterized protein</fullName>
    </submittedName>
</protein>
<sequence>MRDHVYRSRSTAFDRRDMQIQPYTGPQPSSDFTPEMTRGKPRSSSSSFRNWGFSDPEFQRRKRVASYKAYAVEGRVKGSFRHGFRWLKDKYTKVVYGGWW</sequence>
<evidence type="ECO:0000313" key="2">
    <source>
        <dbReference type="EnsemblPlants" id="Kaladp0102s0151.1.v1.1.CDS.1"/>
    </source>
</evidence>
<dbReference type="PANTHER" id="PTHR33193">
    <property type="entry name" value="DOMAIN PROTEIN, PUTATIVE (DUF3511)-RELATED"/>
    <property type="match status" value="1"/>
</dbReference>
<organism evidence="2 3">
    <name type="scientific">Kalanchoe fedtschenkoi</name>
    <name type="common">Lavender scallops</name>
    <name type="synonym">South American air plant</name>
    <dbReference type="NCBI Taxonomy" id="63787"/>
    <lineage>
        <taxon>Eukaryota</taxon>
        <taxon>Viridiplantae</taxon>
        <taxon>Streptophyta</taxon>
        <taxon>Embryophyta</taxon>
        <taxon>Tracheophyta</taxon>
        <taxon>Spermatophyta</taxon>
        <taxon>Magnoliopsida</taxon>
        <taxon>eudicotyledons</taxon>
        <taxon>Gunneridae</taxon>
        <taxon>Pentapetalae</taxon>
        <taxon>Saxifragales</taxon>
        <taxon>Crassulaceae</taxon>
        <taxon>Kalanchoe</taxon>
    </lineage>
</organism>
<keyword evidence="3" id="KW-1185">Reference proteome</keyword>
<proteinExistence type="predicted"/>
<feature type="compositionally biased region" description="Polar residues" evidence="1">
    <location>
        <begin position="21"/>
        <end position="32"/>
    </location>
</feature>
<dbReference type="InterPro" id="IPR021899">
    <property type="entry name" value="DUF3511"/>
</dbReference>
<dbReference type="PANTHER" id="PTHR33193:SF62">
    <property type="entry name" value="FAMILY ABC TRANSPORTER, PUTATIVE (DUF3511)-RELATED"/>
    <property type="match status" value="1"/>
</dbReference>
<dbReference type="Proteomes" id="UP000594263">
    <property type="component" value="Unplaced"/>
</dbReference>
<dbReference type="AlphaFoldDB" id="A0A7N1A583"/>
<evidence type="ECO:0000313" key="3">
    <source>
        <dbReference type="Proteomes" id="UP000594263"/>
    </source>
</evidence>
<feature type="compositionally biased region" description="Basic and acidic residues" evidence="1">
    <location>
        <begin position="1"/>
        <end position="18"/>
    </location>
</feature>
<dbReference type="OMA" id="RNERNMQ"/>
<name>A0A7N1A583_KALFE</name>
<dbReference type="EnsemblPlants" id="Kaladp0102s0151.1.v1.1">
    <property type="protein sequence ID" value="Kaladp0102s0151.1.v1.1.CDS.1"/>
    <property type="gene ID" value="Kaladp0102s0151.v1.1"/>
</dbReference>
<feature type="region of interest" description="Disordered" evidence="1">
    <location>
        <begin position="1"/>
        <end position="49"/>
    </location>
</feature>
<evidence type="ECO:0000256" key="1">
    <source>
        <dbReference type="SAM" id="MobiDB-lite"/>
    </source>
</evidence>